<dbReference type="SUPFAM" id="SSF47459">
    <property type="entry name" value="HLH, helix-loop-helix DNA-binding domain"/>
    <property type="match status" value="1"/>
</dbReference>
<keyword evidence="5" id="KW-1185">Reference proteome</keyword>
<organism evidence="4 5">
    <name type="scientific">Maudiozyma exigua</name>
    <name type="common">Yeast</name>
    <name type="synonym">Kazachstania exigua</name>
    <dbReference type="NCBI Taxonomy" id="34358"/>
    <lineage>
        <taxon>Eukaryota</taxon>
        <taxon>Fungi</taxon>
        <taxon>Dikarya</taxon>
        <taxon>Ascomycota</taxon>
        <taxon>Saccharomycotina</taxon>
        <taxon>Saccharomycetes</taxon>
        <taxon>Saccharomycetales</taxon>
        <taxon>Saccharomycetaceae</taxon>
        <taxon>Maudiozyma</taxon>
    </lineage>
</organism>
<dbReference type="InterPro" id="IPR052099">
    <property type="entry name" value="Regulatory_TF_Diverse"/>
</dbReference>
<dbReference type="InterPro" id="IPR036638">
    <property type="entry name" value="HLH_DNA-bd_sf"/>
</dbReference>
<feature type="coiled-coil region" evidence="1">
    <location>
        <begin position="243"/>
        <end position="277"/>
    </location>
</feature>
<feature type="compositionally biased region" description="Low complexity" evidence="2">
    <location>
        <begin position="142"/>
        <end position="153"/>
    </location>
</feature>
<dbReference type="GO" id="GO:0046983">
    <property type="term" value="F:protein dimerization activity"/>
    <property type="evidence" value="ECO:0007669"/>
    <property type="project" value="InterPro"/>
</dbReference>
<protein>
    <recommendedName>
        <fullName evidence="3">BHLH domain-containing protein</fullName>
    </recommendedName>
</protein>
<evidence type="ECO:0000256" key="1">
    <source>
        <dbReference type="SAM" id="Coils"/>
    </source>
</evidence>
<evidence type="ECO:0000259" key="3">
    <source>
        <dbReference type="PROSITE" id="PS50888"/>
    </source>
</evidence>
<dbReference type="PANTHER" id="PTHR47336">
    <property type="entry name" value="TRANSCRIPTION FACTOR HMS1-RELATED"/>
    <property type="match status" value="1"/>
</dbReference>
<reference evidence="4 5" key="1">
    <citation type="submission" date="2020-11" db="EMBL/GenBank/DDBJ databases">
        <title>Kefir isolates.</title>
        <authorList>
            <person name="Marcisauskas S."/>
            <person name="Kim Y."/>
            <person name="Blasche S."/>
        </authorList>
    </citation>
    <scope>NUCLEOTIDE SEQUENCE [LARGE SCALE GENOMIC DNA]</scope>
    <source>
        <strain evidence="4 5">OG2</strain>
    </source>
</reference>
<dbReference type="InterPro" id="IPR011598">
    <property type="entry name" value="bHLH_dom"/>
</dbReference>
<dbReference type="EMBL" id="PUHR01000279">
    <property type="protein sequence ID" value="KAG0655852.1"/>
    <property type="molecule type" value="Genomic_DNA"/>
</dbReference>
<comment type="caution">
    <text evidence="4">The sequence shown here is derived from an EMBL/GenBank/DDBJ whole genome shotgun (WGS) entry which is preliminary data.</text>
</comment>
<evidence type="ECO:0000313" key="5">
    <source>
        <dbReference type="Proteomes" id="UP000750334"/>
    </source>
</evidence>
<dbReference type="SMART" id="SM00353">
    <property type="entry name" value="HLH"/>
    <property type="match status" value="1"/>
</dbReference>
<proteinExistence type="predicted"/>
<dbReference type="Proteomes" id="UP000750334">
    <property type="component" value="Unassembled WGS sequence"/>
</dbReference>
<feature type="region of interest" description="Disordered" evidence="2">
    <location>
        <begin position="134"/>
        <end position="171"/>
    </location>
</feature>
<dbReference type="PROSITE" id="PS50888">
    <property type="entry name" value="BHLH"/>
    <property type="match status" value="1"/>
</dbReference>
<dbReference type="CDD" id="cd11395">
    <property type="entry name" value="bHLHzip_SREBP_like"/>
    <property type="match status" value="1"/>
</dbReference>
<evidence type="ECO:0000313" key="4">
    <source>
        <dbReference type="EMBL" id="KAG0655852.1"/>
    </source>
</evidence>
<dbReference type="Pfam" id="PF00010">
    <property type="entry name" value="HLH"/>
    <property type="match status" value="1"/>
</dbReference>
<dbReference type="OrthoDB" id="2133190at2759"/>
<keyword evidence="1" id="KW-0175">Coiled coil</keyword>
<dbReference type="AlphaFoldDB" id="A0A9P6VWF0"/>
<dbReference type="PANTHER" id="PTHR47336:SF3">
    <property type="entry name" value="SERINE-RICH PROTEIN TYE7"/>
    <property type="match status" value="1"/>
</dbReference>
<evidence type="ECO:0000256" key="2">
    <source>
        <dbReference type="SAM" id="MobiDB-lite"/>
    </source>
</evidence>
<dbReference type="Gene3D" id="4.10.280.10">
    <property type="entry name" value="Helix-loop-helix DNA-binding domain"/>
    <property type="match status" value="1"/>
</dbReference>
<gene>
    <name evidence="4" type="ORF">C6P45_002837</name>
</gene>
<sequence length="283" mass="31841">MPFNNPDMWVNNISNTPTIKQTDTMNDLVSSSLLNTTPTDQTLSPFDPQSGWYEPLESIISSSATSIEGAPRYTTNMDKIDNHCMLQSPLLEATNLNNDNFYGEPNIEEPISLPTQELKNNEIKVKKESLSPFTFQNMTERSNSISGSSPSRSKNCKTAGVKKQRKKLTDHQKLAHNKIEKRYRININTKIAKLQQIIPWVASNDTGFEVSHVMNASRTNSVDVKGAAKVNKSKILDKAVDYIQFLQDNEQIFLTELNKLKAENDELKAVLASHQGDSQRYCS</sequence>
<accession>A0A9P6VWF0</accession>
<feature type="domain" description="BHLH" evidence="3">
    <location>
        <begin position="171"/>
        <end position="246"/>
    </location>
</feature>
<name>A0A9P6VWF0_MAUEX</name>